<keyword evidence="2" id="KW-0732">Signal</keyword>
<feature type="chain" id="PRO_5040436592" evidence="2">
    <location>
        <begin position="20"/>
        <end position="460"/>
    </location>
</feature>
<keyword evidence="4" id="KW-1185">Reference proteome</keyword>
<organism evidence="3 4">
    <name type="scientific">Chironomus riparius</name>
    <dbReference type="NCBI Taxonomy" id="315576"/>
    <lineage>
        <taxon>Eukaryota</taxon>
        <taxon>Metazoa</taxon>
        <taxon>Ecdysozoa</taxon>
        <taxon>Arthropoda</taxon>
        <taxon>Hexapoda</taxon>
        <taxon>Insecta</taxon>
        <taxon>Pterygota</taxon>
        <taxon>Neoptera</taxon>
        <taxon>Endopterygota</taxon>
        <taxon>Diptera</taxon>
        <taxon>Nematocera</taxon>
        <taxon>Chironomoidea</taxon>
        <taxon>Chironomidae</taxon>
        <taxon>Chironominae</taxon>
        <taxon>Chironomus</taxon>
    </lineage>
</organism>
<feature type="coiled-coil region" evidence="1">
    <location>
        <begin position="233"/>
        <end position="260"/>
    </location>
</feature>
<feature type="signal peptide" evidence="2">
    <location>
        <begin position="1"/>
        <end position="19"/>
    </location>
</feature>
<dbReference type="PANTHER" id="PTHR31649:SF1">
    <property type="entry name" value="FARNESOIC ACID O-METHYL TRANSFERASE DOMAIN-CONTAINING PROTEIN"/>
    <property type="match status" value="1"/>
</dbReference>
<reference evidence="3" key="2">
    <citation type="submission" date="2022-10" db="EMBL/GenBank/DDBJ databases">
        <authorList>
            <consortium name="ENA_rothamsted_submissions"/>
            <consortium name="culmorum"/>
            <person name="King R."/>
        </authorList>
    </citation>
    <scope>NUCLEOTIDE SEQUENCE</scope>
</reference>
<feature type="coiled-coil region" evidence="1">
    <location>
        <begin position="119"/>
        <end position="207"/>
    </location>
</feature>
<gene>
    <name evidence="3" type="ORF">CHIRRI_LOCUS10495</name>
</gene>
<dbReference type="AlphaFoldDB" id="A0A9N9S1X9"/>
<sequence>MYLLRRIVLISVCISLSIAFATKRSIKDINYQIVETNIEEEFDENGNPIFKTVIKIEDSLKLINDNFNIMREQFIEDQGNIFDAVRDNIEEYKSSRDYDLKLYKENIDRVTEKYYDIYVETLRSRKLEIEENIASIQSKAMDENSELSENMRMTEEEYRNKLEKLNDRKYSLTALMTQHCDDCDETLREYKLDVELAQNDKDITELQQKFLKQSKENEKKLKEFNTEKAGELIVKYSQLVDLLKRELEMYKKRESIIEQKDRIISEWKAYSENIENLHTNVRSKIEDLTSNTIDVQNLISGIEKHETKQDSKKISSSFNWVPFEENSMTLPENAVTGCEDIDGSSLYVIRKKRGNSYLYGKYAFSDERKNAYITNDEKEYGISHFEILTATNYSWCETNSFDTHDLEYPICKASYKNSTVPGTLLEDGRCRIGFEWGVKFISDDFYILTPGQCSFQQIQY</sequence>
<dbReference type="InterPro" id="IPR006616">
    <property type="entry name" value="DM9_repeat"/>
</dbReference>
<name>A0A9N9S1X9_9DIPT</name>
<dbReference type="Pfam" id="PF11901">
    <property type="entry name" value="DM9"/>
    <property type="match status" value="1"/>
</dbReference>
<dbReference type="Proteomes" id="UP001153620">
    <property type="component" value="Chromosome 3"/>
</dbReference>
<dbReference type="OrthoDB" id="2148895at2759"/>
<proteinExistence type="predicted"/>
<dbReference type="EMBL" id="OU895879">
    <property type="protein sequence ID" value="CAG9807649.1"/>
    <property type="molecule type" value="Genomic_DNA"/>
</dbReference>
<accession>A0A9N9S1X9</accession>
<evidence type="ECO:0000313" key="4">
    <source>
        <dbReference type="Proteomes" id="UP001153620"/>
    </source>
</evidence>
<keyword evidence="1" id="KW-0175">Coiled coil</keyword>
<reference evidence="3" key="1">
    <citation type="submission" date="2022-01" db="EMBL/GenBank/DDBJ databases">
        <authorList>
            <person name="King R."/>
        </authorList>
    </citation>
    <scope>NUCLEOTIDE SEQUENCE</scope>
</reference>
<dbReference type="PANTHER" id="PTHR31649">
    <property type="entry name" value="AGAP009604-PA"/>
    <property type="match status" value="1"/>
</dbReference>
<evidence type="ECO:0000256" key="2">
    <source>
        <dbReference type="SAM" id="SignalP"/>
    </source>
</evidence>
<evidence type="ECO:0000256" key="1">
    <source>
        <dbReference type="SAM" id="Coils"/>
    </source>
</evidence>
<protein>
    <submittedName>
        <fullName evidence="3">Uncharacterized protein</fullName>
    </submittedName>
</protein>
<evidence type="ECO:0000313" key="3">
    <source>
        <dbReference type="EMBL" id="CAG9807649.1"/>
    </source>
</evidence>